<proteinExistence type="predicted"/>
<evidence type="ECO:0000313" key="3">
    <source>
        <dbReference type="EMBL" id="MFB9473748.1"/>
    </source>
</evidence>
<reference evidence="3 4" key="1">
    <citation type="submission" date="2024-09" db="EMBL/GenBank/DDBJ databases">
        <authorList>
            <person name="Sun Q."/>
            <person name="Mori K."/>
        </authorList>
    </citation>
    <scope>NUCLEOTIDE SEQUENCE [LARGE SCALE GENOMIC DNA]</scope>
    <source>
        <strain evidence="3 4">JCM 3324</strain>
    </source>
</reference>
<dbReference type="EMBL" id="JBHMCF010000036">
    <property type="protein sequence ID" value="MFB9473748.1"/>
    <property type="molecule type" value="Genomic_DNA"/>
</dbReference>
<gene>
    <name evidence="3" type="ORF">ACFFR3_30000</name>
</gene>
<name>A0ABV5NTU3_9ACTN</name>
<accession>A0ABV5NTU3</accession>
<evidence type="ECO:0000256" key="1">
    <source>
        <dbReference type="SAM" id="MobiDB-lite"/>
    </source>
</evidence>
<feature type="transmembrane region" description="Helical" evidence="2">
    <location>
        <begin position="12"/>
        <end position="37"/>
    </location>
</feature>
<evidence type="ECO:0000313" key="4">
    <source>
        <dbReference type="Proteomes" id="UP001589568"/>
    </source>
</evidence>
<comment type="caution">
    <text evidence="3">The sequence shown here is derived from an EMBL/GenBank/DDBJ whole genome shotgun (WGS) entry which is preliminary data.</text>
</comment>
<sequence length="127" mass="12968">MTGPGLTLRGFIAPRGGVMGLVLLSLLVATTFSVAWYGGGQVGLSGGSAGQVWLAGAYKDKLSSLPPQAGNAREHHTPSLWPPLRGTRNGEAGHLALLPSPAADGPAIRDPQQFGHRTAGSRSPPPA</sequence>
<evidence type="ECO:0000256" key="2">
    <source>
        <dbReference type="SAM" id="Phobius"/>
    </source>
</evidence>
<keyword evidence="4" id="KW-1185">Reference proteome</keyword>
<dbReference type="RefSeq" id="WP_345385708.1">
    <property type="nucleotide sequence ID" value="NZ_BAAAXS010000001.1"/>
</dbReference>
<protein>
    <submittedName>
        <fullName evidence="3">Uncharacterized protein</fullName>
    </submittedName>
</protein>
<feature type="region of interest" description="Disordered" evidence="1">
    <location>
        <begin position="64"/>
        <end position="127"/>
    </location>
</feature>
<organism evidence="3 4">
    <name type="scientific">Nonomuraea salmonea</name>
    <dbReference type="NCBI Taxonomy" id="46181"/>
    <lineage>
        <taxon>Bacteria</taxon>
        <taxon>Bacillati</taxon>
        <taxon>Actinomycetota</taxon>
        <taxon>Actinomycetes</taxon>
        <taxon>Streptosporangiales</taxon>
        <taxon>Streptosporangiaceae</taxon>
        <taxon>Nonomuraea</taxon>
    </lineage>
</organism>
<keyword evidence="2" id="KW-0812">Transmembrane</keyword>
<keyword evidence="2" id="KW-1133">Transmembrane helix</keyword>
<keyword evidence="2" id="KW-0472">Membrane</keyword>
<dbReference type="Proteomes" id="UP001589568">
    <property type="component" value="Unassembled WGS sequence"/>
</dbReference>